<feature type="compositionally biased region" description="Basic and acidic residues" evidence="1">
    <location>
        <begin position="1171"/>
        <end position="1202"/>
    </location>
</feature>
<feature type="compositionally biased region" description="Basic and acidic residues" evidence="1">
    <location>
        <begin position="1359"/>
        <end position="1368"/>
    </location>
</feature>
<dbReference type="FunCoup" id="A0A6I8MZH5">
    <property type="interactions" value="975"/>
</dbReference>
<evidence type="ECO:0000256" key="1">
    <source>
        <dbReference type="SAM" id="MobiDB-lite"/>
    </source>
</evidence>
<dbReference type="OMA" id="CREGDNS"/>
<feature type="compositionally biased region" description="Basic and acidic residues" evidence="1">
    <location>
        <begin position="888"/>
        <end position="897"/>
    </location>
</feature>
<feature type="compositionally biased region" description="Basic and acidic residues" evidence="1">
    <location>
        <begin position="191"/>
        <end position="201"/>
    </location>
</feature>
<feature type="compositionally biased region" description="Basic and acidic residues" evidence="1">
    <location>
        <begin position="51"/>
        <end position="60"/>
    </location>
</feature>
<feature type="region of interest" description="Disordered" evidence="1">
    <location>
        <begin position="853"/>
        <end position="1202"/>
    </location>
</feature>
<dbReference type="PANTHER" id="PTHR22042:SF3">
    <property type="entry name" value="RIKEN CDNA 2900026A02 GENE"/>
    <property type="match status" value="1"/>
</dbReference>
<feature type="compositionally biased region" description="Basic and acidic residues" evidence="1">
    <location>
        <begin position="1215"/>
        <end position="1268"/>
    </location>
</feature>
<proteinExistence type="predicted"/>
<feature type="compositionally biased region" description="Basic and acidic residues" evidence="1">
    <location>
        <begin position="715"/>
        <end position="743"/>
    </location>
</feature>
<feature type="compositionally biased region" description="Polar residues" evidence="1">
    <location>
        <begin position="1309"/>
        <end position="1323"/>
    </location>
</feature>
<protein>
    <recommendedName>
        <fullName evidence="4">Tankyrase 1-binding protein C-terminal domain-containing protein</fullName>
    </recommendedName>
</protein>
<evidence type="ECO:0008006" key="4">
    <source>
        <dbReference type="Google" id="ProtNLM"/>
    </source>
</evidence>
<feature type="compositionally biased region" description="Basic and acidic residues" evidence="1">
    <location>
        <begin position="682"/>
        <end position="698"/>
    </location>
</feature>
<feature type="compositionally biased region" description="Basic and acidic residues" evidence="1">
    <location>
        <begin position="799"/>
        <end position="814"/>
    </location>
</feature>
<feature type="compositionally biased region" description="Basic and acidic residues" evidence="1">
    <location>
        <begin position="582"/>
        <end position="592"/>
    </location>
</feature>
<feature type="compositionally biased region" description="Polar residues" evidence="1">
    <location>
        <begin position="1027"/>
        <end position="1037"/>
    </location>
</feature>
<feature type="compositionally biased region" description="Basic and acidic residues" evidence="1">
    <location>
        <begin position="1465"/>
        <end position="1485"/>
    </location>
</feature>
<dbReference type="GeneTree" id="ENSGT00990000211938"/>
<accession>A0A6I8MZH5</accession>
<feature type="compositionally biased region" description="Basic and acidic residues" evidence="1">
    <location>
        <begin position="386"/>
        <end position="415"/>
    </location>
</feature>
<keyword evidence="3" id="KW-1185">Reference proteome</keyword>
<feature type="compositionally biased region" description="Basic and acidic residues" evidence="1">
    <location>
        <begin position="1426"/>
        <end position="1439"/>
    </location>
</feature>
<feature type="compositionally biased region" description="Basic residues" evidence="1">
    <location>
        <begin position="1269"/>
        <end position="1282"/>
    </location>
</feature>
<feature type="compositionally biased region" description="Polar residues" evidence="1">
    <location>
        <begin position="1046"/>
        <end position="1076"/>
    </location>
</feature>
<reference evidence="2" key="2">
    <citation type="submission" date="2025-09" db="UniProtKB">
        <authorList>
            <consortium name="Ensembl"/>
        </authorList>
    </citation>
    <scope>IDENTIFICATION</scope>
    <source>
        <strain evidence="2">Glennie</strain>
    </source>
</reference>
<reference evidence="2" key="1">
    <citation type="submission" date="2025-08" db="UniProtKB">
        <authorList>
            <consortium name="Ensembl"/>
        </authorList>
    </citation>
    <scope>IDENTIFICATION</scope>
    <source>
        <strain evidence="2">Glennie</strain>
    </source>
</reference>
<dbReference type="Bgee" id="ENSOANG00000041182">
    <property type="expression patterns" value="Expressed in fibroblast and 8 other cell types or tissues"/>
</dbReference>
<dbReference type="PANTHER" id="PTHR22042">
    <property type="entry name" value="TANKYRASE 1 BINDING PROTEIN"/>
    <property type="match status" value="1"/>
</dbReference>
<organism evidence="2 3">
    <name type="scientific">Ornithorhynchus anatinus</name>
    <name type="common">Duckbill platypus</name>
    <dbReference type="NCBI Taxonomy" id="9258"/>
    <lineage>
        <taxon>Eukaryota</taxon>
        <taxon>Metazoa</taxon>
        <taxon>Chordata</taxon>
        <taxon>Craniata</taxon>
        <taxon>Vertebrata</taxon>
        <taxon>Euteleostomi</taxon>
        <taxon>Mammalia</taxon>
        <taxon>Monotremata</taxon>
        <taxon>Ornithorhynchidae</taxon>
        <taxon>Ornithorhynchus</taxon>
    </lineage>
</organism>
<feature type="compositionally biased region" description="Basic and acidic residues" evidence="1">
    <location>
        <begin position="609"/>
        <end position="621"/>
    </location>
</feature>
<evidence type="ECO:0000313" key="2">
    <source>
        <dbReference type="Ensembl" id="ENSOANP00000034142.1"/>
    </source>
</evidence>
<feature type="region of interest" description="Disordered" evidence="1">
    <location>
        <begin position="106"/>
        <end position="839"/>
    </location>
</feature>
<sequence length="1608" mass="175504">MSTGSSRPRLSPKPFSKDASSESFANVKFPITSLKGSHGTWGGRWPGPAAESDREDKAQDDNMPSLVEQNAAKDERLSQNATFSTKTLYPQAGPNTVIVFAAASIEKPGERTTLTAEELRQDGATSFREVPPSPEPRGTTDLGLHSRKPPGALCRQTSLSSDPKQVTQRSPGTGVEQDPRENHASRTLLDCQRRDTDKADSTPKVQLRPKRRPVSAIFLESIQDRNENGSAASGENSPPATPEKPCIRKPRPLSVDLTAKFENKSVPPKISSLWGESREKGPSNNPADTDQRRERPVLERKAEESRSATGDPTPSDCRGGAHEPDFLDVQNRIRERKQTAPLKHADSLGSGTLAEISSKIQWPPRENPTKVENGQNKETGPSILSRKADGSGDDGKEMPKEEGRPREKSSERTHLPDTSPPTEWAKGNVKKHISWFGSENRFSPSGIEPPPPSSVEKDNKTGNVQDSSKGWKKDGQDIPGRGLWQPFPPRPLSSDLTKVFSSPAPGSEGRWEPSAEPNSPKEPQGKPKDGHPWPETDLDDVFASGNQRKSVRRSDKAGQIERKGSSFREGTGSSLQTQSAPGKERNAEDKSRPSPSEEEENCRTVRATVFEHHVQRCHVGDRPGTTEPAAKLSGRLSDEASAATGFGRERGCEPGDKREGGAEGPRGFRGRVSVPSAAPLNEEQKLFPADDRASDGWKKPTLLPSENRPVGQECGPRRDIVPGNEVPKEEAATGRSREHRASVWERYLNHGLQKKPGGQTGSFRAPVLASPVRDRPEASGPGFGEAKVESGGDPVPHGRGPEPSHARSRDEGTTARETGTTWHVRSSRRKNESPTRVPENFVVQAVRALACDTSPAVGPEGVSAQGKKAGGRSSAEKGDQLYPSSADLHPRTDRGAEEGDSLSLKIDPPKNAAPHTGEQSRFREADQRVRKPRESEGKGVERWRRRTLPVHLRLDEFGLSERSRRLERRGELLQTDDEEVRRKSQHLQGGGDSKETTLVASREPSDRPSKTVPSVSRVPEDRREKSTSSSGGESRQLFSLGKDPPVNSNPTDNSSGNLNSPSPHPSTNLPSASRGSSPGAIDSKNLRRDNLNLLKHNKPPEQSPLPEDEKRRSGSQSPRSSGFDGRVIDVDALLFRGRPENSSNPRDDPKGSGRRGSSRHIPASTPRFKSPCKESDTITGKKRDGVNEDALGRERGDGFKHHILDIDALMVEYKDGRGRGQARQEERDPPTSERGGSRRERPDRGRVAEKMPPKSGWTDRKESRDPSHPRRSHGLSPPRRRPGSLTIAHPPPESAKCPAESPGRDAGGRNSQDPRGSHPSSLSGRPADATDRGDGPPMTGGVEKETPGSGRQQGPEGRGSQREPRRDPGTAAASEEVPGRRTVRKKDGESSTHGRNKARWSDCGIDPEALPSEIKRTYSEMGPPWKIREELSLKQEARGRRGPQNCRLSLPEESSENQLARRGPSLRELEPGEEKKAPQDLERQRSRPRPGRPLGRDPTPLPLPRRSRSFCKDKKTEPFRVSSLPRYLFRAKESSGLGCPCSSGSGGWAGKVRIGGRAGWETVDGSRGGLLVRLSWCLSAFCVPGTVLSAGADIRYLFLLICVPPSRL</sequence>
<name>A0A6I8MZH5_ORNAN</name>
<feature type="compositionally biased region" description="Basic and acidic residues" evidence="1">
    <location>
        <begin position="319"/>
        <end position="346"/>
    </location>
</feature>
<feature type="region of interest" description="Disordered" evidence="1">
    <location>
        <begin position="1215"/>
        <end position="1509"/>
    </location>
</feature>
<feature type="compositionally biased region" description="Polar residues" evidence="1">
    <location>
        <begin position="228"/>
        <end position="238"/>
    </location>
</feature>
<feature type="compositionally biased region" description="Polar residues" evidence="1">
    <location>
        <begin position="571"/>
        <end position="580"/>
    </location>
</feature>
<feature type="compositionally biased region" description="Polar residues" evidence="1">
    <location>
        <begin position="815"/>
        <end position="824"/>
    </location>
</feature>
<feature type="compositionally biased region" description="Basic and acidic residues" evidence="1">
    <location>
        <begin position="918"/>
        <end position="942"/>
    </location>
</feature>
<feature type="compositionally biased region" description="Polar residues" evidence="1">
    <location>
        <begin position="370"/>
        <end position="379"/>
    </location>
</feature>
<feature type="compositionally biased region" description="Polar residues" evidence="1">
    <location>
        <begin position="155"/>
        <end position="171"/>
    </location>
</feature>
<dbReference type="InParanoid" id="A0A6I8MZH5"/>
<feature type="compositionally biased region" description="Basic and acidic residues" evidence="1">
    <location>
        <begin position="523"/>
        <end position="534"/>
    </location>
</feature>
<feature type="region of interest" description="Disordered" evidence="1">
    <location>
        <begin position="1"/>
        <end position="79"/>
    </location>
</feature>
<evidence type="ECO:0000313" key="3">
    <source>
        <dbReference type="Proteomes" id="UP000002279"/>
    </source>
</evidence>
<dbReference type="InterPro" id="IPR040006">
    <property type="entry name" value="TNKS1BP1-like"/>
</dbReference>
<feature type="compositionally biased region" description="Basic and acidic residues" evidence="1">
    <location>
        <begin position="552"/>
        <end position="566"/>
    </location>
</feature>
<feature type="compositionally biased region" description="Basic and acidic residues" evidence="1">
    <location>
        <begin position="289"/>
        <end position="306"/>
    </location>
</feature>
<dbReference type="Ensembl" id="ENSOANT00000060215.1">
    <property type="protein sequence ID" value="ENSOANP00000034142.1"/>
    <property type="gene ID" value="ENSOANG00000041182.1"/>
</dbReference>
<dbReference type="Proteomes" id="UP000002279">
    <property type="component" value="Unplaced"/>
</dbReference>
<feature type="compositionally biased region" description="Basic and acidic residues" evidence="1">
    <location>
        <begin position="952"/>
        <end position="971"/>
    </location>
</feature>
<feature type="compositionally biased region" description="Basic and acidic residues" evidence="1">
    <location>
        <begin position="647"/>
        <end position="661"/>
    </location>
</feature>